<reference evidence="2 3" key="1">
    <citation type="journal article" date="2014" name="BMC Genomics">
        <title>Genome sequencing of four Aureobasidium pullulans varieties: biotechnological potential, stress tolerance, and description of new species.</title>
        <authorList>
            <person name="Gostin Ar C."/>
            <person name="Ohm R.A."/>
            <person name="Kogej T."/>
            <person name="Sonjak S."/>
            <person name="Turk M."/>
            <person name="Zajc J."/>
            <person name="Zalar P."/>
            <person name="Grube M."/>
            <person name="Sun H."/>
            <person name="Han J."/>
            <person name="Sharma A."/>
            <person name="Chiniquy J."/>
            <person name="Ngan C.Y."/>
            <person name="Lipzen A."/>
            <person name="Barry K."/>
            <person name="Grigoriev I.V."/>
            <person name="Gunde-Cimerman N."/>
        </authorList>
    </citation>
    <scope>NUCLEOTIDE SEQUENCE [LARGE SCALE GENOMIC DNA]</scope>
    <source>
        <strain evidence="2 3">EXF-2481</strain>
    </source>
</reference>
<feature type="region of interest" description="Disordered" evidence="1">
    <location>
        <begin position="142"/>
        <end position="166"/>
    </location>
</feature>
<sequence>MRFFDLFKCCKPAATENHFDDLPPSRVVLVNQTILEKSNSVVPIYAIPVPKFDVSISSSTSLTMFEDARTTRVRSRLSSSSDSSTLSNFCSVSMGTRRTSNSSINDGTKNKVAHVLAIKGFSLNDGVDHTLATEGFSLHADDEENDHTASSLSSTSTSPTQVERVNPATACVSPFGDEHKEEFEPLSETFVEYAPTTPSWNNEYTERAMEYQRCLCSLDPTASSTTTSSVTTPSPFSKVPSPSATILSTNVS</sequence>
<evidence type="ECO:0000256" key="1">
    <source>
        <dbReference type="SAM" id="MobiDB-lite"/>
    </source>
</evidence>
<evidence type="ECO:0000313" key="2">
    <source>
        <dbReference type="EMBL" id="KEQ92551.1"/>
    </source>
</evidence>
<dbReference type="HOGENOM" id="CLU_1111178_0_0_1"/>
<dbReference type="RefSeq" id="XP_013340991.1">
    <property type="nucleotide sequence ID" value="XM_013485537.1"/>
</dbReference>
<dbReference type="Proteomes" id="UP000030641">
    <property type="component" value="Unassembled WGS sequence"/>
</dbReference>
<dbReference type="GeneID" id="25367285"/>
<feature type="region of interest" description="Disordered" evidence="1">
    <location>
        <begin position="222"/>
        <end position="252"/>
    </location>
</feature>
<gene>
    <name evidence="2" type="ORF">AUEXF2481DRAFT_42986</name>
</gene>
<keyword evidence="3" id="KW-1185">Reference proteome</keyword>
<feature type="compositionally biased region" description="Low complexity" evidence="1">
    <location>
        <begin position="148"/>
        <end position="160"/>
    </location>
</feature>
<evidence type="ECO:0000313" key="3">
    <source>
        <dbReference type="Proteomes" id="UP000030641"/>
    </source>
</evidence>
<proteinExistence type="predicted"/>
<dbReference type="InParanoid" id="A0A074Z0D6"/>
<accession>A0A074Z0D6</accession>
<protein>
    <submittedName>
        <fullName evidence="2">Uncharacterized protein</fullName>
    </submittedName>
</protein>
<name>A0A074Z0D6_AURSE</name>
<organism evidence="2 3">
    <name type="scientific">Aureobasidium subglaciale (strain EXF-2481)</name>
    <name type="common">Aureobasidium pullulans var. subglaciale</name>
    <dbReference type="NCBI Taxonomy" id="1043005"/>
    <lineage>
        <taxon>Eukaryota</taxon>
        <taxon>Fungi</taxon>
        <taxon>Dikarya</taxon>
        <taxon>Ascomycota</taxon>
        <taxon>Pezizomycotina</taxon>
        <taxon>Dothideomycetes</taxon>
        <taxon>Dothideomycetidae</taxon>
        <taxon>Dothideales</taxon>
        <taxon>Saccotheciaceae</taxon>
        <taxon>Aureobasidium</taxon>
    </lineage>
</organism>
<dbReference type="AlphaFoldDB" id="A0A074Z0D6"/>
<feature type="compositionally biased region" description="Low complexity" evidence="1">
    <location>
        <begin position="222"/>
        <end position="244"/>
    </location>
</feature>
<dbReference type="EMBL" id="KL584770">
    <property type="protein sequence ID" value="KEQ92551.1"/>
    <property type="molecule type" value="Genomic_DNA"/>
</dbReference>
<dbReference type="OrthoDB" id="3931620at2759"/>